<name>A0A291GYN0_9MICO</name>
<dbReference type="RefSeq" id="WP_096799770.1">
    <property type="nucleotide sequence ID" value="NZ_CP023564.1"/>
</dbReference>
<protein>
    <submittedName>
        <fullName evidence="1">Uncharacterized protein</fullName>
    </submittedName>
</protein>
<dbReference type="KEGG" id="bgg:CFK41_11440"/>
<sequence>MSEEQTPGALAPTRDAALSRPDFPFARVARRLGLDPAGAELALQDDETARSAIARSVQEFLTADDERRAGRVPSSALALDPDFPTGVGMALVGAAVLWDARDLVPRVALRVAKDHHEDGADELAASYIALVQESIDPGEDSTDDAIAWAAQSLLVAVLQRIGHPAQADEITRDLAAHAIPIDLWRDDDPSLPDDSMSWHGGAFVGGIPPRRDERSLSFEDVHDYMNILLADTRREQEAEDDAV</sequence>
<proteinExistence type="predicted"/>
<dbReference type="Proteomes" id="UP000217889">
    <property type="component" value="Chromosome"/>
</dbReference>
<evidence type="ECO:0000313" key="1">
    <source>
        <dbReference type="EMBL" id="ATG55308.1"/>
    </source>
</evidence>
<evidence type="ECO:0000313" key="2">
    <source>
        <dbReference type="Proteomes" id="UP000217889"/>
    </source>
</evidence>
<dbReference type="AlphaFoldDB" id="A0A291GYN0"/>
<dbReference type="OrthoDB" id="4790896at2"/>
<dbReference type="EMBL" id="CP023564">
    <property type="protein sequence ID" value="ATG55308.1"/>
    <property type="molecule type" value="Genomic_DNA"/>
</dbReference>
<gene>
    <name evidence="1" type="ORF">CFK41_11440</name>
</gene>
<accession>A0A291GYN0</accession>
<reference evidence="1 2" key="1">
    <citation type="journal article" date="2014" name="Int. J. Syst. Evol. Microbiol.">
        <title>Brachybacterium ginsengisoli sp. nov., isolated from soil of a ginseng field.</title>
        <authorList>
            <person name="Hoang V.A."/>
            <person name="Kim Y.J."/>
            <person name="Nguyen N.L."/>
            <person name="Yang D.C."/>
        </authorList>
    </citation>
    <scope>NUCLEOTIDE SEQUENCE [LARGE SCALE GENOMIC DNA]</scope>
    <source>
        <strain evidence="1 2">DCY80</strain>
    </source>
</reference>
<organism evidence="1 2">
    <name type="scientific">Brachybacterium ginsengisoli</name>
    <dbReference type="NCBI Taxonomy" id="1331682"/>
    <lineage>
        <taxon>Bacteria</taxon>
        <taxon>Bacillati</taxon>
        <taxon>Actinomycetota</taxon>
        <taxon>Actinomycetes</taxon>
        <taxon>Micrococcales</taxon>
        <taxon>Dermabacteraceae</taxon>
        <taxon>Brachybacterium</taxon>
    </lineage>
</organism>
<keyword evidence="2" id="KW-1185">Reference proteome</keyword>